<dbReference type="GO" id="GO:0016301">
    <property type="term" value="F:kinase activity"/>
    <property type="evidence" value="ECO:0007669"/>
    <property type="project" value="UniProtKB-UniRule"/>
</dbReference>
<keyword evidence="4" id="KW-1185">Reference proteome</keyword>
<dbReference type="PANTHER" id="PTHR12149">
    <property type="entry name" value="FRUCTOSAMINE 3 KINASE-RELATED PROTEIN"/>
    <property type="match status" value="1"/>
</dbReference>
<dbReference type="PIRSF" id="PIRSF006221">
    <property type="entry name" value="Ketosamine-3-kinase"/>
    <property type="match status" value="1"/>
</dbReference>
<dbReference type="Pfam" id="PF03881">
    <property type="entry name" value="Fructosamin_kin"/>
    <property type="match status" value="1"/>
</dbReference>
<dbReference type="SUPFAM" id="SSF56112">
    <property type="entry name" value="Protein kinase-like (PK-like)"/>
    <property type="match status" value="1"/>
</dbReference>
<comment type="similarity">
    <text evidence="1 2">Belongs to the fructosamine kinase family.</text>
</comment>
<dbReference type="STRING" id="980251.GCA_001642875_03443"/>
<dbReference type="OrthoDB" id="5291879at2"/>
<accession>A0A5B9PA00</accession>
<sequence>MSTSNFITLGEAAVRFPDFDLPSGLNDQTRVFVKSSHNDVFGQEAAGLESLRRTDSIRIAEVIYVSQREPFVLILKAIESTPPSADFFERFARKLAQMHRCSAEQFGFEHDNFLGATAQPNSWTSDWVEFWAVHRLGFQLRLAADNGLGGSELQRLGQALIHRLDEQIGGSNERPALIHGDLWSGNWLCDEHGEPALIDPAVYFANREAEFGMTTLFGGLPPRFYGAYREAWPLEDGWEDRVAVYRLYHLLNHLNLFGSSYLGECLESLRRFG</sequence>
<dbReference type="AlphaFoldDB" id="A0A5B9PA00"/>
<dbReference type="Gene3D" id="3.30.200.20">
    <property type="entry name" value="Phosphorylase Kinase, domain 1"/>
    <property type="match status" value="1"/>
</dbReference>
<evidence type="ECO:0000313" key="4">
    <source>
        <dbReference type="Proteomes" id="UP000322214"/>
    </source>
</evidence>
<evidence type="ECO:0000256" key="2">
    <source>
        <dbReference type="PIRNR" id="PIRNR006221"/>
    </source>
</evidence>
<dbReference type="Proteomes" id="UP000322214">
    <property type="component" value="Chromosome"/>
</dbReference>
<dbReference type="InterPro" id="IPR016477">
    <property type="entry name" value="Fructo-/Ketosamine-3-kinase"/>
</dbReference>
<dbReference type="EMBL" id="CP042912">
    <property type="protein sequence ID" value="QEG22095.1"/>
    <property type="molecule type" value="Genomic_DNA"/>
</dbReference>
<keyword evidence="2 3" id="KW-0418">Kinase</keyword>
<reference evidence="3 4" key="1">
    <citation type="submission" date="2019-08" db="EMBL/GenBank/DDBJ databases">
        <title>Deep-cultivation of Planctomycetes and their phenomic and genomic characterization uncovers novel biology.</title>
        <authorList>
            <person name="Wiegand S."/>
            <person name="Jogler M."/>
            <person name="Boedeker C."/>
            <person name="Pinto D."/>
            <person name="Vollmers J."/>
            <person name="Rivas-Marin E."/>
            <person name="Kohn T."/>
            <person name="Peeters S.H."/>
            <person name="Heuer A."/>
            <person name="Rast P."/>
            <person name="Oberbeckmann S."/>
            <person name="Bunk B."/>
            <person name="Jeske O."/>
            <person name="Meyerdierks A."/>
            <person name="Storesund J.E."/>
            <person name="Kallscheuer N."/>
            <person name="Luecker S."/>
            <person name="Lage O.M."/>
            <person name="Pohl T."/>
            <person name="Merkel B.J."/>
            <person name="Hornburger P."/>
            <person name="Mueller R.-W."/>
            <person name="Bruemmer F."/>
            <person name="Labrenz M."/>
            <person name="Spormann A.M."/>
            <person name="Op den Camp H."/>
            <person name="Overmann J."/>
            <person name="Amann R."/>
            <person name="Jetten M.S.M."/>
            <person name="Mascher T."/>
            <person name="Medema M.H."/>
            <person name="Devos D.P."/>
            <person name="Kaster A.-K."/>
            <person name="Ovreas L."/>
            <person name="Rohde M."/>
            <person name="Galperin M.Y."/>
            <person name="Jogler C."/>
        </authorList>
    </citation>
    <scope>NUCLEOTIDE SEQUENCE [LARGE SCALE GENOMIC DNA]</scope>
    <source>
        <strain evidence="3 4">FC18</strain>
    </source>
</reference>
<dbReference type="InterPro" id="IPR011009">
    <property type="entry name" value="Kinase-like_dom_sf"/>
</dbReference>
<proteinExistence type="inferred from homology"/>
<organism evidence="3 4">
    <name type="scientific">Mariniblastus fucicola</name>
    <dbReference type="NCBI Taxonomy" id="980251"/>
    <lineage>
        <taxon>Bacteria</taxon>
        <taxon>Pseudomonadati</taxon>
        <taxon>Planctomycetota</taxon>
        <taxon>Planctomycetia</taxon>
        <taxon>Pirellulales</taxon>
        <taxon>Pirellulaceae</taxon>
        <taxon>Mariniblastus</taxon>
    </lineage>
</organism>
<keyword evidence="2" id="KW-0808">Transferase</keyword>
<dbReference type="KEGG" id="mff:MFFC18_19560"/>
<gene>
    <name evidence="3" type="ORF">MFFC18_19560</name>
</gene>
<name>A0A5B9PA00_9BACT</name>
<protein>
    <submittedName>
        <fullName evidence="3">Fructosamine kinase</fullName>
    </submittedName>
</protein>
<dbReference type="Gene3D" id="3.90.1200.10">
    <property type="match status" value="1"/>
</dbReference>
<evidence type="ECO:0000256" key="1">
    <source>
        <dbReference type="ARBA" id="ARBA00009460"/>
    </source>
</evidence>
<dbReference type="RefSeq" id="WP_075082204.1">
    <property type="nucleotide sequence ID" value="NZ_CP042912.1"/>
</dbReference>
<dbReference type="PANTHER" id="PTHR12149:SF8">
    <property type="entry name" value="PROTEIN-RIBULOSAMINE 3-KINASE"/>
    <property type="match status" value="1"/>
</dbReference>
<evidence type="ECO:0000313" key="3">
    <source>
        <dbReference type="EMBL" id="QEG22095.1"/>
    </source>
</evidence>